<dbReference type="EC" id="5.4.99.5" evidence="4 13"/>
<comment type="subunit">
    <text evidence="3">Homodimer.</text>
</comment>
<evidence type="ECO:0000313" key="16">
    <source>
        <dbReference type="Proteomes" id="UP000271241"/>
    </source>
</evidence>
<dbReference type="OrthoDB" id="191918at2759"/>
<dbReference type="GO" id="GO:0004106">
    <property type="term" value="F:chorismate mutase activity"/>
    <property type="evidence" value="ECO:0007669"/>
    <property type="project" value="UniProtKB-UniRule"/>
</dbReference>
<dbReference type="GO" id="GO:0046417">
    <property type="term" value="P:chorismate metabolic process"/>
    <property type="evidence" value="ECO:0007669"/>
    <property type="project" value="InterPro"/>
</dbReference>
<evidence type="ECO:0000256" key="13">
    <source>
        <dbReference type="PIRNR" id="PIRNR017318"/>
    </source>
</evidence>
<evidence type="ECO:0000256" key="1">
    <source>
        <dbReference type="ARBA" id="ARBA00004496"/>
    </source>
</evidence>
<dbReference type="PIRSF" id="PIRSF017318">
    <property type="entry name" value="Chor_mut_AroQ_eu"/>
    <property type="match status" value="1"/>
</dbReference>
<gene>
    <name evidence="15" type="ORF">THASP1DRAFT_12558</name>
</gene>
<dbReference type="GO" id="GO:0009094">
    <property type="term" value="P:L-phenylalanine biosynthetic process"/>
    <property type="evidence" value="ECO:0007669"/>
    <property type="project" value="UniProtKB-KW"/>
</dbReference>
<keyword evidence="16" id="KW-1185">Reference proteome</keyword>
<dbReference type="PROSITE" id="PS51169">
    <property type="entry name" value="CHORISMATE_MUT_3"/>
    <property type="match status" value="1"/>
</dbReference>
<comment type="catalytic activity">
    <reaction evidence="12">
        <text>chorismate = prephenate</text>
        <dbReference type="Rhea" id="RHEA:13897"/>
        <dbReference type="ChEBI" id="CHEBI:29748"/>
        <dbReference type="ChEBI" id="CHEBI:29934"/>
        <dbReference type="EC" id="5.4.99.5"/>
    </reaction>
    <physiologicalReaction direction="left-to-right" evidence="12">
        <dbReference type="Rhea" id="RHEA:13898"/>
    </physiologicalReaction>
</comment>
<dbReference type="SUPFAM" id="SSF48600">
    <property type="entry name" value="Chorismate mutase II"/>
    <property type="match status" value="1"/>
</dbReference>
<dbReference type="PANTHER" id="PTHR21145:SF12">
    <property type="entry name" value="CHORISMATE MUTASE"/>
    <property type="match status" value="1"/>
</dbReference>
<protein>
    <recommendedName>
        <fullName evidence="5 13">Chorismate mutase</fullName>
        <ecNumber evidence="4 13">5.4.99.5</ecNumber>
    </recommendedName>
</protein>
<dbReference type="InterPro" id="IPR002701">
    <property type="entry name" value="CM_II_prokaryot"/>
</dbReference>
<evidence type="ECO:0000256" key="11">
    <source>
        <dbReference type="ARBA" id="ARBA00023235"/>
    </source>
</evidence>
<dbReference type="InterPro" id="IPR036263">
    <property type="entry name" value="Chorismate_II_sf"/>
</dbReference>
<dbReference type="STRING" id="78915.A0A4P9XWE9"/>
<evidence type="ECO:0000259" key="14">
    <source>
        <dbReference type="Pfam" id="PF01817"/>
    </source>
</evidence>
<evidence type="ECO:0000256" key="8">
    <source>
        <dbReference type="ARBA" id="ARBA00022605"/>
    </source>
</evidence>
<dbReference type="Gene3D" id="1.10.590.10">
    <property type="entry name" value="Chorismate mutase, AroQ class superfamily, eukaryotic"/>
    <property type="match status" value="1"/>
</dbReference>
<keyword evidence="6" id="KW-0963">Cytoplasm</keyword>
<keyword evidence="10" id="KW-0584">Phenylalanine biosynthesis</keyword>
<keyword evidence="11 13" id="KW-0413">Isomerase</keyword>
<evidence type="ECO:0000256" key="9">
    <source>
        <dbReference type="ARBA" id="ARBA00023141"/>
    </source>
</evidence>
<evidence type="ECO:0000313" key="15">
    <source>
        <dbReference type="EMBL" id="RKP10644.1"/>
    </source>
</evidence>
<dbReference type="GO" id="GO:0005737">
    <property type="term" value="C:cytoplasm"/>
    <property type="evidence" value="ECO:0007669"/>
    <property type="project" value="UniProtKB-SubCell"/>
</dbReference>
<dbReference type="InterPro" id="IPR008238">
    <property type="entry name" value="Chorismate_mutase_AroQ_euk"/>
</dbReference>
<evidence type="ECO:0000256" key="7">
    <source>
        <dbReference type="ARBA" id="ARBA00022498"/>
    </source>
</evidence>
<dbReference type="PANTHER" id="PTHR21145">
    <property type="entry name" value="CHORISMATE MUTASE"/>
    <property type="match status" value="1"/>
</dbReference>
<keyword evidence="7" id="KW-0827">Tyrosine biosynthesis</keyword>
<dbReference type="GO" id="GO:0006571">
    <property type="term" value="P:tyrosine biosynthetic process"/>
    <property type="evidence" value="ECO:0007669"/>
    <property type="project" value="UniProtKB-KW"/>
</dbReference>
<reference evidence="16" key="1">
    <citation type="journal article" date="2018" name="Nat. Microbiol.">
        <title>Leveraging single-cell genomics to expand the fungal tree of life.</title>
        <authorList>
            <person name="Ahrendt S.R."/>
            <person name="Quandt C.A."/>
            <person name="Ciobanu D."/>
            <person name="Clum A."/>
            <person name="Salamov A."/>
            <person name="Andreopoulos B."/>
            <person name="Cheng J.F."/>
            <person name="Woyke T."/>
            <person name="Pelin A."/>
            <person name="Henrissat B."/>
            <person name="Reynolds N.K."/>
            <person name="Benny G.L."/>
            <person name="Smith M.E."/>
            <person name="James T.Y."/>
            <person name="Grigoriev I.V."/>
        </authorList>
    </citation>
    <scope>NUCLEOTIDE SEQUENCE [LARGE SCALE GENOMIC DNA]</scope>
    <source>
        <strain evidence="16">RSA 1356</strain>
    </source>
</reference>
<dbReference type="NCBIfam" id="TIGR01802">
    <property type="entry name" value="CM_pl-yst"/>
    <property type="match status" value="1"/>
</dbReference>
<keyword evidence="8 13" id="KW-0028">Amino-acid biosynthesis</keyword>
<dbReference type="AlphaFoldDB" id="A0A4P9XWE9"/>
<evidence type="ECO:0000256" key="2">
    <source>
        <dbReference type="ARBA" id="ARBA00004817"/>
    </source>
</evidence>
<evidence type="ECO:0000256" key="12">
    <source>
        <dbReference type="ARBA" id="ARBA00023979"/>
    </source>
</evidence>
<evidence type="ECO:0000256" key="5">
    <source>
        <dbReference type="ARBA" id="ARBA00020296"/>
    </source>
</evidence>
<evidence type="ECO:0000256" key="4">
    <source>
        <dbReference type="ARBA" id="ARBA00012404"/>
    </source>
</evidence>
<name>A0A4P9XWE9_9FUNG</name>
<evidence type="ECO:0000256" key="3">
    <source>
        <dbReference type="ARBA" id="ARBA00011738"/>
    </source>
</evidence>
<dbReference type="UniPathway" id="UPA00120">
    <property type="reaction ID" value="UER00203"/>
</dbReference>
<evidence type="ECO:0000256" key="10">
    <source>
        <dbReference type="ARBA" id="ARBA00023222"/>
    </source>
</evidence>
<sequence length="262" mass="29856">MDLLHVKDDALPLDKLRNTLIRLEDTIIFALIERAQFTRNARIYEPGAFPFVDGYNGSFFSYFLAEVEKVHAKVRRYESPDEYPFTNKLPSAILPKLNYPPTLHANTVNINDQVLSAYLKHIIPGLCRDADDENYGSAATRDIECLQALSRRIHYGKFIAEAKYREDPAGYAQLIRAGDRAAIEARLTVPAVEARLLRRLRRKAMIYGQDIGDEEETAANAGSPDGRPLKINLDLVVELYERFVIPLTKVVEVEYLMQRLDD</sequence>
<dbReference type="FunFam" id="1.10.590.10:FF:000002">
    <property type="entry name" value="Chorismate mutase"/>
    <property type="match status" value="1"/>
</dbReference>
<keyword evidence="9 13" id="KW-0057">Aromatic amino acid biosynthesis</keyword>
<dbReference type="EMBL" id="KZ992443">
    <property type="protein sequence ID" value="RKP10644.1"/>
    <property type="molecule type" value="Genomic_DNA"/>
</dbReference>
<dbReference type="InterPro" id="IPR037039">
    <property type="entry name" value="CM_AroQ_sf_eucaryotic"/>
</dbReference>
<organism evidence="15 16">
    <name type="scientific">Thamnocephalis sphaerospora</name>
    <dbReference type="NCBI Taxonomy" id="78915"/>
    <lineage>
        <taxon>Eukaryota</taxon>
        <taxon>Fungi</taxon>
        <taxon>Fungi incertae sedis</taxon>
        <taxon>Zoopagomycota</taxon>
        <taxon>Zoopagomycotina</taxon>
        <taxon>Zoopagomycetes</taxon>
        <taxon>Zoopagales</taxon>
        <taxon>Sigmoideomycetaceae</taxon>
        <taxon>Thamnocephalis</taxon>
    </lineage>
</organism>
<dbReference type="Pfam" id="PF01817">
    <property type="entry name" value="CM_2"/>
    <property type="match status" value="1"/>
</dbReference>
<comment type="pathway">
    <text evidence="2">Metabolic intermediate biosynthesis; prephenate biosynthesis; prephenate from chorismate: step 1/1.</text>
</comment>
<comment type="subcellular location">
    <subcellularLocation>
        <location evidence="1">Cytoplasm</location>
    </subcellularLocation>
</comment>
<proteinExistence type="predicted"/>
<feature type="domain" description="Chorismate mutase" evidence="14">
    <location>
        <begin position="137"/>
        <end position="252"/>
    </location>
</feature>
<dbReference type="Proteomes" id="UP000271241">
    <property type="component" value="Unassembled WGS sequence"/>
</dbReference>
<evidence type="ECO:0000256" key="6">
    <source>
        <dbReference type="ARBA" id="ARBA00022490"/>
    </source>
</evidence>
<accession>A0A4P9XWE9</accession>